<proteinExistence type="predicted"/>
<sequence>VIKYLIVVLSLISFKKLVNFIGDLTNSCNGKLK</sequence>
<evidence type="ECO:0000313" key="1">
    <source>
        <dbReference type="EMBL" id="SVB92514.1"/>
    </source>
</evidence>
<dbReference type="EMBL" id="UINC01064140">
    <property type="protein sequence ID" value="SVB92514.1"/>
    <property type="molecule type" value="Genomic_DNA"/>
</dbReference>
<gene>
    <name evidence="1" type="ORF">METZ01_LOCUS245368</name>
</gene>
<accession>A0A382HYM7</accession>
<feature type="non-terminal residue" evidence="1">
    <location>
        <position position="1"/>
    </location>
</feature>
<protein>
    <submittedName>
        <fullName evidence="1">Uncharacterized protein</fullName>
    </submittedName>
</protein>
<reference evidence="1" key="1">
    <citation type="submission" date="2018-05" db="EMBL/GenBank/DDBJ databases">
        <authorList>
            <person name="Lanie J.A."/>
            <person name="Ng W.-L."/>
            <person name="Kazmierczak K.M."/>
            <person name="Andrzejewski T.M."/>
            <person name="Davidsen T.M."/>
            <person name="Wayne K.J."/>
            <person name="Tettelin H."/>
            <person name="Glass J.I."/>
            <person name="Rusch D."/>
            <person name="Podicherti R."/>
            <person name="Tsui H.-C.T."/>
            <person name="Winkler M.E."/>
        </authorList>
    </citation>
    <scope>NUCLEOTIDE SEQUENCE</scope>
</reference>
<dbReference type="AlphaFoldDB" id="A0A382HYM7"/>
<name>A0A382HYM7_9ZZZZ</name>
<organism evidence="1">
    <name type="scientific">marine metagenome</name>
    <dbReference type="NCBI Taxonomy" id="408172"/>
    <lineage>
        <taxon>unclassified sequences</taxon>
        <taxon>metagenomes</taxon>
        <taxon>ecological metagenomes</taxon>
    </lineage>
</organism>